<gene>
    <name evidence="1" type="ORF">dnl_19730</name>
</gene>
<name>A0A975B6R8_9BACT</name>
<sequence>MLNFYLNCKKNAKTGLCPKLRFFYKQKQALIIYFIRAA</sequence>
<reference evidence="1" key="1">
    <citation type="journal article" date="2021" name="Microb. Physiol.">
        <title>Proteogenomic Insights into the Physiology of Marine, Sulfate-Reducing, Filamentous Desulfonema limicola and Desulfonema magnum.</title>
        <authorList>
            <person name="Schnaars V."/>
            <person name="Wohlbrand L."/>
            <person name="Scheve S."/>
            <person name="Hinrichs C."/>
            <person name="Reinhardt R."/>
            <person name="Rabus R."/>
        </authorList>
    </citation>
    <scope>NUCLEOTIDE SEQUENCE</scope>
    <source>
        <strain evidence="1">5ac10</strain>
    </source>
</reference>
<dbReference type="Proteomes" id="UP000663720">
    <property type="component" value="Chromosome"/>
</dbReference>
<evidence type="ECO:0000313" key="2">
    <source>
        <dbReference type="Proteomes" id="UP000663720"/>
    </source>
</evidence>
<evidence type="ECO:0000313" key="1">
    <source>
        <dbReference type="EMBL" id="QTA79697.1"/>
    </source>
</evidence>
<dbReference type="EMBL" id="CP061799">
    <property type="protein sequence ID" value="QTA79697.1"/>
    <property type="molecule type" value="Genomic_DNA"/>
</dbReference>
<protein>
    <submittedName>
        <fullName evidence="1">Uncharacterized protein</fullName>
    </submittedName>
</protein>
<proteinExistence type="predicted"/>
<organism evidence="1 2">
    <name type="scientific">Desulfonema limicola</name>
    <dbReference type="NCBI Taxonomy" id="45656"/>
    <lineage>
        <taxon>Bacteria</taxon>
        <taxon>Pseudomonadati</taxon>
        <taxon>Thermodesulfobacteriota</taxon>
        <taxon>Desulfobacteria</taxon>
        <taxon>Desulfobacterales</taxon>
        <taxon>Desulfococcaceae</taxon>
        <taxon>Desulfonema</taxon>
    </lineage>
</organism>
<dbReference type="KEGG" id="dli:dnl_19730"/>
<keyword evidence="2" id="KW-1185">Reference proteome</keyword>
<dbReference type="AlphaFoldDB" id="A0A975B6R8"/>
<accession>A0A975B6R8</accession>